<name>A0ABU0BNI8_9HYPH</name>
<dbReference type="EMBL" id="JAUSVF010000001">
    <property type="protein sequence ID" value="MDQ0319010.1"/>
    <property type="molecule type" value="Genomic_DNA"/>
</dbReference>
<accession>A0ABU0BNI8</accession>
<keyword evidence="1" id="KW-0732">Signal</keyword>
<feature type="signal peptide" evidence="1">
    <location>
        <begin position="1"/>
        <end position="26"/>
    </location>
</feature>
<comment type="caution">
    <text evidence="2">The sequence shown here is derived from an EMBL/GenBank/DDBJ whole genome shotgun (WGS) entry which is preliminary data.</text>
</comment>
<sequence length="90" mass="9798">MLRLVPTLAAILVLCGFSIVSSPAVAQDNPPIQVTSGIEYQFLERWDVDRLNQILKVDTPKFAGIPVSYSPASNAVRLYRVGPGYGSPDH</sequence>
<dbReference type="RefSeq" id="WP_307227537.1">
    <property type="nucleotide sequence ID" value="NZ_JAUSVF010000001.1"/>
</dbReference>
<proteinExistence type="predicted"/>
<evidence type="ECO:0000256" key="1">
    <source>
        <dbReference type="SAM" id="SignalP"/>
    </source>
</evidence>
<organism evidence="2 3">
    <name type="scientific">Pararhizobium capsulatum DSM 1112</name>
    <dbReference type="NCBI Taxonomy" id="1121113"/>
    <lineage>
        <taxon>Bacteria</taxon>
        <taxon>Pseudomonadati</taxon>
        <taxon>Pseudomonadota</taxon>
        <taxon>Alphaproteobacteria</taxon>
        <taxon>Hyphomicrobiales</taxon>
        <taxon>Rhizobiaceae</taxon>
        <taxon>Rhizobium/Agrobacterium group</taxon>
        <taxon>Pararhizobium</taxon>
    </lineage>
</organism>
<keyword evidence="3" id="KW-1185">Reference proteome</keyword>
<evidence type="ECO:0000313" key="2">
    <source>
        <dbReference type="EMBL" id="MDQ0319010.1"/>
    </source>
</evidence>
<gene>
    <name evidence="2" type="ORF">QO002_001148</name>
</gene>
<reference evidence="2 3" key="1">
    <citation type="submission" date="2023-07" db="EMBL/GenBank/DDBJ databases">
        <title>Genomic Encyclopedia of Type Strains, Phase IV (KMG-IV): sequencing the most valuable type-strain genomes for metagenomic binning, comparative biology and taxonomic classification.</title>
        <authorList>
            <person name="Goeker M."/>
        </authorList>
    </citation>
    <scope>NUCLEOTIDE SEQUENCE [LARGE SCALE GENOMIC DNA]</scope>
    <source>
        <strain evidence="2 3">DSM 1112</strain>
    </source>
</reference>
<feature type="chain" id="PRO_5046666606" evidence="1">
    <location>
        <begin position="27"/>
        <end position="90"/>
    </location>
</feature>
<protein>
    <submittedName>
        <fullName evidence="2">Uncharacterized protein</fullName>
    </submittedName>
</protein>
<dbReference type="Proteomes" id="UP001230207">
    <property type="component" value="Unassembled WGS sequence"/>
</dbReference>
<evidence type="ECO:0000313" key="3">
    <source>
        <dbReference type="Proteomes" id="UP001230207"/>
    </source>
</evidence>